<protein>
    <recommendedName>
        <fullName evidence="3">omega-amidase</fullName>
        <ecNumber evidence="3">3.5.1.3</ecNumber>
    </recommendedName>
    <alternativeName>
        <fullName evidence="4">Nitrilase homolog 2</fullName>
    </alternativeName>
</protein>
<dbReference type="EMBL" id="ABJB010321936">
    <property type="status" value="NOT_ANNOTATED_CDS"/>
    <property type="molecule type" value="Genomic_DNA"/>
</dbReference>
<proteinExistence type="predicted"/>
<accession>B7QGK0</accession>
<dbReference type="GO" id="GO:0050152">
    <property type="term" value="F:omega-amidase activity"/>
    <property type="evidence" value="ECO:0000318"/>
    <property type="project" value="GO_Central"/>
</dbReference>
<evidence type="ECO:0000256" key="3">
    <source>
        <dbReference type="ARBA" id="ARBA00039118"/>
    </source>
</evidence>
<comment type="catalytic activity">
    <reaction evidence="2">
        <text>2-oxoglutaramate + H2O = 2-oxoglutarate + NH4(+)</text>
        <dbReference type="Rhea" id="RHEA:32963"/>
        <dbReference type="ChEBI" id="CHEBI:15377"/>
        <dbReference type="ChEBI" id="CHEBI:16769"/>
        <dbReference type="ChEBI" id="CHEBI:16810"/>
        <dbReference type="ChEBI" id="CHEBI:28938"/>
        <dbReference type="EC" id="3.5.1.3"/>
    </reaction>
    <physiologicalReaction direction="left-to-right" evidence="2">
        <dbReference type="Rhea" id="RHEA:32964"/>
    </physiologicalReaction>
</comment>
<dbReference type="STRING" id="6945.B7QGK0"/>
<dbReference type="GO" id="GO:0006107">
    <property type="term" value="P:oxaloacetate metabolic process"/>
    <property type="evidence" value="ECO:0000318"/>
    <property type="project" value="GO_Central"/>
</dbReference>
<reference evidence="8" key="2">
    <citation type="submission" date="2020-05" db="UniProtKB">
        <authorList>
            <consortium name="EnsemblMetazoa"/>
        </authorList>
    </citation>
    <scope>IDENTIFICATION</scope>
    <source>
        <strain evidence="8">wikel</strain>
    </source>
</reference>
<dbReference type="EMBL" id="ABJB010768785">
    <property type="status" value="NOT_ANNOTATED_CDS"/>
    <property type="molecule type" value="Genomic_DNA"/>
</dbReference>
<dbReference type="InterPro" id="IPR045254">
    <property type="entry name" value="Nit1/2_C-N_Hydrolase"/>
</dbReference>
<dbReference type="PANTHER" id="PTHR23088:SF30">
    <property type="entry name" value="OMEGA-AMIDASE NIT2"/>
    <property type="match status" value="1"/>
</dbReference>
<dbReference type="VEuPathDB" id="VectorBase:ISCW013601"/>
<comment type="catalytic activity">
    <reaction evidence="5">
        <text>2-oxosuccinamate + H2O = oxaloacetate + NH4(+)</text>
        <dbReference type="Rhea" id="RHEA:59412"/>
        <dbReference type="ChEBI" id="CHEBI:15377"/>
        <dbReference type="ChEBI" id="CHEBI:16452"/>
        <dbReference type="ChEBI" id="CHEBI:28938"/>
        <dbReference type="ChEBI" id="CHEBI:57735"/>
        <dbReference type="EC" id="3.5.1.3"/>
    </reaction>
    <physiologicalReaction direction="left-to-right" evidence="5">
        <dbReference type="Rhea" id="RHEA:59413"/>
    </physiologicalReaction>
</comment>
<evidence type="ECO:0000256" key="2">
    <source>
        <dbReference type="ARBA" id="ARBA00036637"/>
    </source>
</evidence>
<evidence type="ECO:0000256" key="4">
    <source>
        <dbReference type="ARBA" id="ARBA00041576"/>
    </source>
</evidence>
<evidence type="ECO:0000313" key="7">
    <source>
        <dbReference type="EMBL" id="EEC17972.1"/>
    </source>
</evidence>
<sequence>MSMNKFRIALLQLAVNSNKAENLEKASRKIREAASKGAKMVVLPECFGFPNAAPKFPKYAETIPGESSEMMSRSAKENQVYLIGGCISESDEEKFYSTCLVYGPDGSMLAKHRKIHLYGFNIPGKIRFSEADFIASGNRLTTFNTPFCKVGVGVCFDMFFAYTAEAYGQLGCKLLVYPGANDMISGPAYWEVIQRARAIDNQVYVATASPSRDESASNVNWGHSMLVDPNGTVVQSAGIGV</sequence>
<dbReference type="AlphaFoldDB" id="B7QGK0"/>
<dbReference type="EC" id="3.5.1.3" evidence="3"/>
<dbReference type="OrthoDB" id="10250282at2759"/>
<evidence type="ECO:0000256" key="5">
    <source>
        <dbReference type="ARBA" id="ARBA00048745"/>
    </source>
</evidence>
<organism>
    <name type="scientific">Ixodes scapularis</name>
    <name type="common">Black-legged tick</name>
    <name type="synonym">Deer tick</name>
    <dbReference type="NCBI Taxonomy" id="6945"/>
    <lineage>
        <taxon>Eukaryota</taxon>
        <taxon>Metazoa</taxon>
        <taxon>Ecdysozoa</taxon>
        <taxon>Arthropoda</taxon>
        <taxon>Chelicerata</taxon>
        <taxon>Arachnida</taxon>
        <taxon>Acari</taxon>
        <taxon>Parasitiformes</taxon>
        <taxon>Ixodida</taxon>
        <taxon>Ixodoidea</taxon>
        <taxon>Ixodidae</taxon>
        <taxon>Ixodinae</taxon>
        <taxon>Ixodes</taxon>
    </lineage>
</organism>
<reference evidence="7 9" key="1">
    <citation type="submission" date="2008-03" db="EMBL/GenBank/DDBJ databases">
        <title>Annotation of Ixodes scapularis.</title>
        <authorList>
            <consortium name="Ixodes scapularis Genome Project Consortium"/>
            <person name="Caler E."/>
            <person name="Hannick L.I."/>
            <person name="Bidwell S."/>
            <person name="Joardar V."/>
            <person name="Thiagarajan M."/>
            <person name="Amedeo P."/>
            <person name="Galinsky K.J."/>
            <person name="Schobel S."/>
            <person name="Inman J."/>
            <person name="Hostetler J."/>
            <person name="Miller J."/>
            <person name="Hammond M."/>
            <person name="Megy K."/>
            <person name="Lawson D."/>
            <person name="Kodira C."/>
            <person name="Sutton G."/>
            <person name="Meyer J."/>
            <person name="Hill C.A."/>
            <person name="Birren B."/>
            <person name="Nene V."/>
            <person name="Collins F."/>
            <person name="Alarcon-Chaidez F."/>
            <person name="Wikel S."/>
            <person name="Strausberg R."/>
        </authorList>
    </citation>
    <scope>NUCLEOTIDE SEQUENCE [LARGE SCALE GENOMIC DNA]</scope>
    <source>
        <strain evidence="9">Wikel</strain>
        <strain evidence="7">Wikel colony</strain>
    </source>
</reference>
<dbReference type="GO" id="GO:0006541">
    <property type="term" value="P:glutamine metabolic process"/>
    <property type="evidence" value="ECO:0000318"/>
    <property type="project" value="GO_Central"/>
</dbReference>
<dbReference type="FunFam" id="3.60.110.10:FF:000060">
    <property type="match status" value="1"/>
</dbReference>
<dbReference type="PaxDb" id="6945-B7QGK0"/>
<feature type="domain" description="CN hydrolase" evidence="6">
    <location>
        <begin position="6"/>
        <end position="241"/>
    </location>
</feature>
<dbReference type="Gene3D" id="3.60.110.10">
    <property type="entry name" value="Carbon-nitrogen hydrolase"/>
    <property type="match status" value="1"/>
</dbReference>
<evidence type="ECO:0000256" key="1">
    <source>
        <dbReference type="ARBA" id="ARBA00022801"/>
    </source>
</evidence>
<evidence type="ECO:0000313" key="9">
    <source>
        <dbReference type="Proteomes" id="UP000001555"/>
    </source>
</evidence>
<dbReference type="GO" id="GO:0006528">
    <property type="term" value="P:asparagine metabolic process"/>
    <property type="evidence" value="ECO:0000318"/>
    <property type="project" value="GO_Central"/>
</dbReference>
<evidence type="ECO:0000313" key="8">
    <source>
        <dbReference type="EnsemblMetazoa" id="ISCW013601-PA"/>
    </source>
</evidence>
<keyword evidence="9" id="KW-1185">Reference proteome</keyword>
<keyword evidence="1 7" id="KW-0378">Hydrolase</keyword>
<dbReference type="Proteomes" id="UP000001555">
    <property type="component" value="Unassembled WGS sequence"/>
</dbReference>
<dbReference type="SUPFAM" id="SSF56317">
    <property type="entry name" value="Carbon-nitrogen hydrolase"/>
    <property type="match status" value="1"/>
</dbReference>
<dbReference type="InParanoid" id="B7QGK0"/>
<dbReference type="Pfam" id="PF00795">
    <property type="entry name" value="CN_hydrolase"/>
    <property type="match status" value="1"/>
</dbReference>
<gene>
    <name evidence="7" type="ORF">IscW_ISCW013601</name>
</gene>
<dbReference type="VEuPathDB" id="VectorBase:ISCP_032854"/>
<dbReference type="EnsemblMetazoa" id="ISCW013601-RA">
    <property type="protein sequence ID" value="ISCW013601-PA"/>
    <property type="gene ID" value="ISCW013601"/>
</dbReference>
<dbReference type="PROSITE" id="PS50263">
    <property type="entry name" value="CN_HYDROLASE"/>
    <property type="match status" value="1"/>
</dbReference>
<dbReference type="FunCoup" id="B7QGK0">
    <property type="interactions" value="841"/>
</dbReference>
<dbReference type="InterPro" id="IPR003010">
    <property type="entry name" value="C-N_Hydrolase"/>
</dbReference>
<dbReference type="PANTHER" id="PTHR23088">
    <property type="entry name" value="NITRILASE-RELATED"/>
    <property type="match status" value="1"/>
</dbReference>
<dbReference type="HOGENOM" id="CLU_030130_1_0_1"/>
<dbReference type="EMBL" id="DS932005">
    <property type="protein sequence ID" value="EEC17972.1"/>
    <property type="molecule type" value="Genomic_DNA"/>
</dbReference>
<name>B7QGK0_IXOSC</name>
<dbReference type="CDD" id="cd07572">
    <property type="entry name" value="nit"/>
    <property type="match status" value="1"/>
</dbReference>
<dbReference type="VEuPathDB" id="VectorBase:ISCI013601"/>
<evidence type="ECO:0000259" key="6">
    <source>
        <dbReference type="PROSITE" id="PS50263"/>
    </source>
</evidence>
<dbReference type="InterPro" id="IPR036526">
    <property type="entry name" value="C-N_Hydrolase_sf"/>
</dbReference>